<dbReference type="RefSeq" id="YP_009804596.1">
    <property type="nucleotide sequence ID" value="NC_048002.1"/>
</dbReference>
<evidence type="ECO:0000313" key="2">
    <source>
        <dbReference type="Proteomes" id="UP000252591"/>
    </source>
</evidence>
<dbReference type="KEGG" id="vg:54995190"/>
<accession>A0A2Z5H490</accession>
<keyword evidence="2" id="KW-1185">Reference proteome</keyword>
<dbReference type="InterPro" id="IPR016417">
    <property type="entry name" value="I-spanin_T7likevirus"/>
</dbReference>
<dbReference type="EMBL" id="MH370477">
    <property type="protein sequence ID" value="AXC34566.1"/>
    <property type="molecule type" value="Genomic_DNA"/>
</dbReference>
<evidence type="ECO:0000313" key="1">
    <source>
        <dbReference type="EMBL" id="AXC34566.1"/>
    </source>
</evidence>
<dbReference type="PIRSF" id="PIRSF004485">
    <property type="entry name" value="T7_18-5_prd"/>
    <property type="match status" value="1"/>
</dbReference>
<reference evidence="1" key="1">
    <citation type="submission" date="2018-05" db="EMBL/GenBank/DDBJ databases">
        <title>Genome sequence of Escherichia coli phage SRT7.</title>
        <authorList>
            <person name="Fan X."/>
            <person name="Zhao K."/>
            <person name="Song S."/>
            <person name="Zhao Z."/>
        </authorList>
    </citation>
    <scope>NUCLEOTIDE SEQUENCE [LARGE SCALE GENOMIC DNA]</scope>
</reference>
<dbReference type="GeneID" id="54995190"/>
<protein>
    <submittedName>
        <fullName evidence="1">Endopeptidase</fullName>
    </submittedName>
</protein>
<name>A0A2Z5H490_9CAUD</name>
<organism evidence="1 2">
    <name type="scientific">Escherichia phage SRT7</name>
    <dbReference type="NCBI Taxonomy" id="2268589"/>
    <lineage>
        <taxon>Viruses</taxon>
        <taxon>Duplodnaviria</taxon>
        <taxon>Heunggongvirae</taxon>
        <taxon>Uroviricota</taxon>
        <taxon>Caudoviricetes</taxon>
        <taxon>Autographivirales</taxon>
        <taxon>Autotranscriptaviridae</taxon>
        <taxon>Studiervirinae</taxon>
        <taxon>Foetvirus</taxon>
        <taxon>Foetvirus P1723</taxon>
        <taxon>Foetvirus SRT7</taxon>
    </lineage>
</organism>
<sequence>MLEILKKALPILVLIGVFALGYNVGSTKVETKWKEEIHNEYVTKTEAKQATQDAVNKISAKYQEDYSALEGSTDRVIADLKSDNRRLYAKVCAPGSARSSDGRCESVIPVELHESTVRSLVKITEAADLKEKALQDTIRKLIANHKENNSERLR</sequence>
<dbReference type="Proteomes" id="UP000252591">
    <property type="component" value="Segment"/>
</dbReference>
<proteinExistence type="predicted"/>